<feature type="chain" id="PRO_5010181584" evidence="1">
    <location>
        <begin position="21"/>
        <end position="544"/>
    </location>
</feature>
<keyword evidence="1" id="KW-0732">Signal</keyword>
<evidence type="ECO:0000313" key="2">
    <source>
        <dbReference type="EMBL" id="OMJ10693.1"/>
    </source>
</evidence>
<dbReference type="Proteomes" id="UP000187429">
    <property type="component" value="Unassembled WGS sequence"/>
</dbReference>
<sequence>MAKLNVLIYAISSLAAVASSLRTTVVYEPLYKNGINTIIRKLEIDLASYTNVHEDAKSSKLIYDSNSISATGWTEKNLDYIINRKFTDNEIICKNCDTNSTNEMDFIEITTFGKCIGGFCEYQNSKCYYNVLQKYWWKCIPDEFNENKNLIKKDNDKCDTSKSIVPFSVVSAGAKKYDFSKPITFPCNKDGFDMDIDVETEDDLYLMLTDKNSYSPSDSVIEISFNFKDKLYKFTEGVVSPASGSSQSPNSSRAFNGRIRIMYTGENLNIYINNEGEPFYAVKNKVFKALYFAPKSGKVDVTFGFMFCYGEAEFATISQQSEKCDTSKSIVPFSVVSAGAKKYDFSKPITFPCNKDGFDMDIDVETEDDLYLMLTDKNGYSPSDSVIEISFNFKDKLYKFTEGVVSPASGSSQSPNSSRAFNGRIRIMYTGENLNIYINNEGEPFYAVKNKVFKALYFAPKSGKVDVTFGFMFCYGEAEFATISQQSEKCDTSKSIVPFSVVSAGAKKYDFSKPITFPCNKDGFDMDIDVETEDDLYLMLTDKN</sequence>
<gene>
    <name evidence="2" type="ORF">AYI69_g10144</name>
</gene>
<evidence type="ECO:0000313" key="3">
    <source>
        <dbReference type="Proteomes" id="UP000187429"/>
    </source>
</evidence>
<organism evidence="2 3">
    <name type="scientific">Smittium culicis</name>
    <dbReference type="NCBI Taxonomy" id="133412"/>
    <lineage>
        <taxon>Eukaryota</taxon>
        <taxon>Fungi</taxon>
        <taxon>Fungi incertae sedis</taxon>
        <taxon>Zoopagomycota</taxon>
        <taxon>Kickxellomycotina</taxon>
        <taxon>Harpellomycetes</taxon>
        <taxon>Harpellales</taxon>
        <taxon>Legeriomycetaceae</taxon>
        <taxon>Smittium</taxon>
    </lineage>
</organism>
<feature type="signal peptide" evidence="1">
    <location>
        <begin position="1"/>
        <end position="20"/>
    </location>
</feature>
<accession>A0A1R1X7T2</accession>
<dbReference type="AlphaFoldDB" id="A0A1R1X7T2"/>
<dbReference type="PROSITE" id="PS00018">
    <property type="entry name" value="EF_HAND_1"/>
    <property type="match status" value="1"/>
</dbReference>
<name>A0A1R1X7T2_9FUNG</name>
<dbReference type="InterPro" id="IPR018247">
    <property type="entry name" value="EF_Hand_1_Ca_BS"/>
</dbReference>
<feature type="non-terminal residue" evidence="2">
    <location>
        <position position="544"/>
    </location>
</feature>
<protein>
    <submittedName>
        <fullName evidence="2">Uncharacterized protein</fullName>
    </submittedName>
</protein>
<reference evidence="3" key="1">
    <citation type="submission" date="2017-01" db="EMBL/GenBank/DDBJ databases">
        <authorList>
            <person name="Wang Y."/>
            <person name="White M."/>
            <person name="Kvist S."/>
            <person name="Moncalvo J.-M."/>
        </authorList>
    </citation>
    <scope>NUCLEOTIDE SEQUENCE [LARGE SCALE GENOMIC DNA]</scope>
    <source>
        <strain evidence="3">ID-206-W2</strain>
    </source>
</reference>
<dbReference type="EMBL" id="LSSM01006481">
    <property type="protein sequence ID" value="OMJ10693.1"/>
    <property type="molecule type" value="Genomic_DNA"/>
</dbReference>
<keyword evidence="3" id="KW-1185">Reference proteome</keyword>
<evidence type="ECO:0000256" key="1">
    <source>
        <dbReference type="SAM" id="SignalP"/>
    </source>
</evidence>
<proteinExistence type="predicted"/>
<dbReference type="OrthoDB" id="10406459at2759"/>
<comment type="caution">
    <text evidence="2">The sequence shown here is derived from an EMBL/GenBank/DDBJ whole genome shotgun (WGS) entry which is preliminary data.</text>
</comment>